<feature type="coiled-coil region" evidence="1">
    <location>
        <begin position="372"/>
        <end position="399"/>
    </location>
</feature>
<evidence type="ECO:0000313" key="3">
    <source>
        <dbReference type="EMBL" id="GJE96987.1"/>
    </source>
</evidence>
<dbReference type="Proteomes" id="UP000703269">
    <property type="component" value="Unassembled WGS sequence"/>
</dbReference>
<gene>
    <name evidence="3" type="ORF">PsYK624_131970</name>
</gene>
<dbReference type="AlphaFoldDB" id="A0A9P3LK82"/>
<proteinExistence type="predicted"/>
<dbReference type="EMBL" id="BPQB01000066">
    <property type="protein sequence ID" value="GJE96987.1"/>
    <property type="molecule type" value="Genomic_DNA"/>
</dbReference>
<feature type="compositionally biased region" description="Polar residues" evidence="2">
    <location>
        <begin position="52"/>
        <end position="76"/>
    </location>
</feature>
<feature type="coiled-coil region" evidence="1">
    <location>
        <begin position="117"/>
        <end position="144"/>
    </location>
</feature>
<evidence type="ECO:0000256" key="1">
    <source>
        <dbReference type="SAM" id="Coils"/>
    </source>
</evidence>
<evidence type="ECO:0000313" key="4">
    <source>
        <dbReference type="Proteomes" id="UP000703269"/>
    </source>
</evidence>
<reference evidence="3 4" key="1">
    <citation type="submission" date="2021-08" db="EMBL/GenBank/DDBJ databases">
        <title>Draft Genome Sequence of Phanerochaete sordida strain YK-624.</title>
        <authorList>
            <person name="Mori T."/>
            <person name="Dohra H."/>
            <person name="Suzuki T."/>
            <person name="Kawagishi H."/>
            <person name="Hirai H."/>
        </authorList>
    </citation>
    <scope>NUCLEOTIDE SEQUENCE [LARGE SCALE GENOMIC DNA]</scope>
    <source>
        <strain evidence="3 4">YK-624</strain>
    </source>
</reference>
<comment type="caution">
    <text evidence="3">The sequence shown here is derived from an EMBL/GenBank/DDBJ whole genome shotgun (WGS) entry which is preliminary data.</text>
</comment>
<accession>A0A9P3LK82</accession>
<keyword evidence="1" id="KW-0175">Coiled coil</keyword>
<name>A0A9P3LK82_9APHY</name>
<feature type="compositionally biased region" description="Basic and acidic residues" evidence="2">
    <location>
        <begin position="23"/>
        <end position="46"/>
    </location>
</feature>
<feature type="region of interest" description="Disordered" evidence="2">
    <location>
        <begin position="1"/>
        <end position="98"/>
    </location>
</feature>
<protein>
    <submittedName>
        <fullName evidence="3">Uncharacterized protein</fullName>
    </submittedName>
</protein>
<keyword evidence="4" id="KW-1185">Reference proteome</keyword>
<sequence length="440" mass="49345">MSLTSEPPVGTHLAGHRVPPPDSDFHLLPDTLRPEKRGQPDVDHAEGPTQKAARTNASSASIQPVSGGTFSTSQVNDLRDAAKRRRKRYMEGRQTTAPAVTQQVPLAERIRVLEGERRAEEDSRRAAEGAKDELRKKLHTLSQRVAEVDHCEKNADAEGRAWQAEGLALETKLSALRRESSAALKEHVAEFDQVAKGKGKKKQEWDAERFALEDKLAAVQQESSAVVEKRLTWFERTISSMQHDLSVALELRTELERAKVSSEKEKQAWQMEKLSLEDKLATLQRERRAGLEQHTAELDRVQKGKELLAQRVSELESAERRTDAERQTWKTERVALENTLAQRTSELERAVKTRDQEKVAWRAEKLALEASHAAVTQEKEVAQRAKEGLRQELLQAMEKNVQLFSAQAKDAAGILLRLQEQTRLDAGHQVSGSPDSTSPS</sequence>
<feature type="coiled-coil region" evidence="1">
    <location>
        <begin position="252"/>
        <end position="318"/>
    </location>
</feature>
<evidence type="ECO:0000256" key="2">
    <source>
        <dbReference type="SAM" id="MobiDB-lite"/>
    </source>
</evidence>
<organism evidence="3 4">
    <name type="scientific">Phanerochaete sordida</name>
    <dbReference type="NCBI Taxonomy" id="48140"/>
    <lineage>
        <taxon>Eukaryota</taxon>
        <taxon>Fungi</taxon>
        <taxon>Dikarya</taxon>
        <taxon>Basidiomycota</taxon>
        <taxon>Agaricomycotina</taxon>
        <taxon>Agaricomycetes</taxon>
        <taxon>Polyporales</taxon>
        <taxon>Phanerochaetaceae</taxon>
        <taxon>Phanerochaete</taxon>
    </lineage>
</organism>